<dbReference type="EMBL" id="ML170163">
    <property type="protein sequence ID" value="TDL25759.1"/>
    <property type="molecule type" value="Genomic_DNA"/>
</dbReference>
<evidence type="ECO:0000313" key="2">
    <source>
        <dbReference type="EMBL" id="TDL25759.1"/>
    </source>
</evidence>
<feature type="region of interest" description="Disordered" evidence="1">
    <location>
        <begin position="126"/>
        <end position="157"/>
    </location>
</feature>
<feature type="region of interest" description="Disordered" evidence="1">
    <location>
        <begin position="84"/>
        <end position="104"/>
    </location>
</feature>
<dbReference type="AlphaFoldDB" id="A0A4Y7QFW4"/>
<dbReference type="Proteomes" id="UP000294933">
    <property type="component" value="Unassembled WGS sequence"/>
</dbReference>
<feature type="region of interest" description="Disordered" evidence="1">
    <location>
        <begin position="1"/>
        <end position="46"/>
    </location>
</feature>
<proteinExistence type="predicted"/>
<protein>
    <submittedName>
        <fullName evidence="2">Uncharacterized protein</fullName>
    </submittedName>
</protein>
<dbReference type="OrthoDB" id="3266894at2759"/>
<evidence type="ECO:0000313" key="3">
    <source>
        <dbReference type="Proteomes" id="UP000294933"/>
    </source>
</evidence>
<accession>A0A4Y7QFW4</accession>
<sequence length="684" mass="74525">MNRPRASILTLFDPLHAPSTSLKDGNSRDDDSDKENSTPERPVPEQACGQTTMFFQSAYARGKDRKAVLPRSPRGLLVDIDEEPGWNESVDDTRSRKDRTPGGKAHLREIRLKNIRSSHWAHRSTETGMYGDHDIKSNAGGSEHSRMQSSVQNDQNVSAPLHTEPPDSLTMVINSINRPTVTLTRPPSPPDASLPCADSTPSPAPTLFIPQSPTICLSKLNASGTSLLSPSISLSPSTAFLIPSPTGKLLTRSKLSMVVEDEEDEEKIYPAESNGRQAMDAVVRRNDASDTPPLSLSMPRPLLQQSHFNASFDLMNDEVSFFSKMVEDLDLDSNTSATNNARSQAEDSNHLATSVSKAVLECLHDGVVNDNPPNTIHPPQAHRKYPRYSQCVSANLSRISGYWLRTAGSYRAKGINGRASARQGRSMWYVYRIFSAQRLQFKLTCLDFTVTIHDNPRVDDSQLEHSQVPSIQIRSNFNGLVPCVVKPLRIQKLKPKVVEQVSRSESPKPDAVSSRVVAIKPSRAQRPPPGMICAIPPAIGRSADSRLSPALNAMDHVSVASQPRRVRQVMGAQSQVSESVAQPVAQPKGAVKGTPFAIHTEKSGLGNEKVGVVNDPTRAARKLASQTTTRVGQPTPHSSARPAGPSTLPVPIKKGPSSGIPRPASSNSRLPAPGYRSRETWMMK</sequence>
<name>A0A4Y7QFW4_9AGAM</name>
<feature type="compositionally biased region" description="Polar residues" evidence="1">
    <location>
        <begin position="147"/>
        <end position="157"/>
    </location>
</feature>
<dbReference type="VEuPathDB" id="FungiDB:BD410DRAFT_606875"/>
<organism evidence="2 3">
    <name type="scientific">Rickenella mellea</name>
    <dbReference type="NCBI Taxonomy" id="50990"/>
    <lineage>
        <taxon>Eukaryota</taxon>
        <taxon>Fungi</taxon>
        <taxon>Dikarya</taxon>
        <taxon>Basidiomycota</taxon>
        <taxon>Agaricomycotina</taxon>
        <taxon>Agaricomycetes</taxon>
        <taxon>Hymenochaetales</taxon>
        <taxon>Rickenellaceae</taxon>
        <taxon>Rickenella</taxon>
    </lineage>
</organism>
<feature type="compositionally biased region" description="Polar residues" evidence="1">
    <location>
        <begin position="624"/>
        <end position="638"/>
    </location>
</feature>
<evidence type="ECO:0000256" key="1">
    <source>
        <dbReference type="SAM" id="MobiDB-lite"/>
    </source>
</evidence>
<feature type="region of interest" description="Disordered" evidence="1">
    <location>
        <begin position="621"/>
        <end position="684"/>
    </location>
</feature>
<feature type="compositionally biased region" description="Basic and acidic residues" evidence="1">
    <location>
        <begin position="25"/>
        <end position="38"/>
    </location>
</feature>
<keyword evidence="3" id="KW-1185">Reference proteome</keyword>
<feature type="compositionally biased region" description="Basic and acidic residues" evidence="1">
    <location>
        <begin position="91"/>
        <end position="104"/>
    </location>
</feature>
<gene>
    <name evidence="2" type="ORF">BD410DRAFT_606875</name>
</gene>
<reference evidence="2 3" key="1">
    <citation type="submission" date="2018-06" db="EMBL/GenBank/DDBJ databases">
        <title>A transcriptomic atlas of mushroom development highlights an independent origin of complex multicellularity.</title>
        <authorList>
            <consortium name="DOE Joint Genome Institute"/>
            <person name="Krizsan K."/>
            <person name="Almasi E."/>
            <person name="Merenyi Z."/>
            <person name="Sahu N."/>
            <person name="Viragh M."/>
            <person name="Koszo T."/>
            <person name="Mondo S."/>
            <person name="Kiss B."/>
            <person name="Balint B."/>
            <person name="Kues U."/>
            <person name="Barry K."/>
            <person name="Hegedus J.C."/>
            <person name="Henrissat B."/>
            <person name="Johnson J."/>
            <person name="Lipzen A."/>
            <person name="Ohm R."/>
            <person name="Nagy I."/>
            <person name="Pangilinan J."/>
            <person name="Yan J."/>
            <person name="Xiong Y."/>
            <person name="Grigoriev I.V."/>
            <person name="Hibbett D.S."/>
            <person name="Nagy L.G."/>
        </authorList>
    </citation>
    <scope>NUCLEOTIDE SEQUENCE [LARGE SCALE GENOMIC DNA]</scope>
    <source>
        <strain evidence="2 3">SZMC22713</strain>
    </source>
</reference>